<dbReference type="InterPro" id="IPR011992">
    <property type="entry name" value="EF-hand-dom_pair"/>
</dbReference>
<comment type="similarity">
    <text evidence="11">Belongs to the protein kinase superfamily. Ser/Thr protein kinase family. CDPK subfamily.</text>
</comment>
<dbReference type="GO" id="GO:0004674">
    <property type="term" value="F:protein serine/threonine kinase activity"/>
    <property type="evidence" value="ECO:0007669"/>
    <property type="project" value="UniProtKB-KW"/>
</dbReference>
<dbReference type="EMBL" id="FLQU01000294">
    <property type="protein sequence ID" value="SBS83625.1"/>
    <property type="molecule type" value="Genomic_DNA"/>
</dbReference>
<dbReference type="InterPro" id="IPR008271">
    <property type="entry name" value="Ser/Thr_kinase_AS"/>
</dbReference>
<comment type="catalytic activity">
    <reaction evidence="13">
        <text>L-seryl-[protein] + ATP = O-phospho-L-seryl-[protein] + ADP + H(+)</text>
        <dbReference type="Rhea" id="RHEA:17989"/>
        <dbReference type="Rhea" id="RHEA-COMP:9863"/>
        <dbReference type="Rhea" id="RHEA-COMP:11604"/>
        <dbReference type="ChEBI" id="CHEBI:15378"/>
        <dbReference type="ChEBI" id="CHEBI:29999"/>
        <dbReference type="ChEBI" id="CHEBI:30616"/>
        <dbReference type="ChEBI" id="CHEBI:83421"/>
        <dbReference type="ChEBI" id="CHEBI:456216"/>
        <dbReference type="EC" id="2.7.11.1"/>
    </reaction>
</comment>
<dbReference type="GO" id="GO:0005524">
    <property type="term" value="F:ATP binding"/>
    <property type="evidence" value="ECO:0007669"/>
    <property type="project" value="UniProtKB-KW"/>
</dbReference>
<dbReference type="SMART" id="SM00054">
    <property type="entry name" value="EFh"/>
    <property type="match status" value="4"/>
</dbReference>
<gene>
    <name evidence="17" type="ORF">POVCU2_0021990</name>
</gene>
<evidence type="ECO:0000256" key="3">
    <source>
        <dbReference type="ARBA" id="ARBA00022527"/>
    </source>
</evidence>
<dbReference type="FunFam" id="1.10.510.10:FF:000766">
    <property type="entry name" value="CAMK/CDPK protein kinase"/>
    <property type="match status" value="1"/>
</dbReference>
<feature type="compositionally biased region" description="Acidic residues" evidence="14">
    <location>
        <begin position="321"/>
        <end position="358"/>
    </location>
</feature>
<evidence type="ECO:0000313" key="18">
    <source>
        <dbReference type="Proteomes" id="UP000078560"/>
    </source>
</evidence>
<evidence type="ECO:0000256" key="2">
    <source>
        <dbReference type="ARBA" id="ARBA00012513"/>
    </source>
</evidence>
<evidence type="ECO:0000256" key="8">
    <source>
        <dbReference type="ARBA" id="ARBA00022777"/>
    </source>
</evidence>
<dbReference type="Gene3D" id="3.30.200.20">
    <property type="entry name" value="Phosphorylase Kinase, domain 1"/>
    <property type="match status" value="1"/>
</dbReference>
<dbReference type="Gene3D" id="1.10.238.10">
    <property type="entry name" value="EF-hand"/>
    <property type="match status" value="1"/>
</dbReference>
<evidence type="ECO:0000256" key="10">
    <source>
        <dbReference type="ARBA" id="ARBA00022840"/>
    </source>
</evidence>
<feature type="compositionally biased region" description="Polar residues" evidence="14">
    <location>
        <begin position="233"/>
        <end position="245"/>
    </location>
</feature>
<comment type="cofactor">
    <cofactor evidence="1">
        <name>Mg(2+)</name>
        <dbReference type="ChEBI" id="CHEBI:18420"/>
    </cofactor>
</comment>
<feature type="domain" description="EF-hand" evidence="16">
    <location>
        <begin position="971"/>
        <end position="1006"/>
    </location>
</feature>
<evidence type="ECO:0000256" key="7">
    <source>
        <dbReference type="ARBA" id="ARBA00022741"/>
    </source>
</evidence>
<evidence type="ECO:0000256" key="11">
    <source>
        <dbReference type="ARBA" id="ARBA00024334"/>
    </source>
</evidence>
<evidence type="ECO:0000256" key="13">
    <source>
        <dbReference type="ARBA" id="ARBA00048679"/>
    </source>
</evidence>
<dbReference type="EC" id="2.7.11.1" evidence="2"/>
<feature type="region of interest" description="Disordered" evidence="14">
    <location>
        <begin position="232"/>
        <end position="371"/>
    </location>
</feature>
<evidence type="ECO:0000256" key="5">
    <source>
        <dbReference type="ARBA" id="ARBA00022723"/>
    </source>
</evidence>
<dbReference type="PROSITE" id="PS50222">
    <property type="entry name" value="EF_HAND_2"/>
    <property type="match status" value="3"/>
</dbReference>
<feature type="region of interest" description="Disordered" evidence="14">
    <location>
        <begin position="804"/>
        <end position="842"/>
    </location>
</feature>
<feature type="compositionally biased region" description="Polar residues" evidence="14">
    <location>
        <begin position="817"/>
        <end position="829"/>
    </location>
</feature>
<keyword evidence="6" id="KW-0677">Repeat</keyword>
<keyword evidence="10" id="KW-0067">ATP-binding</keyword>
<evidence type="ECO:0000256" key="4">
    <source>
        <dbReference type="ARBA" id="ARBA00022679"/>
    </source>
</evidence>
<reference evidence="18" key="1">
    <citation type="submission" date="2016-05" db="EMBL/GenBank/DDBJ databases">
        <authorList>
            <person name="Naeem Raeece"/>
        </authorList>
    </citation>
    <scope>NUCLEOTIDE SEQUENCE [LARGE SCALE GENOMIC DNA]</scope>
</reference>
<evidence type="ECO:0000256" key="1">
    <source>
        <dbReference type="ARBA" id="ARBA00001946"/>
    </source>
</evidence>
<protein>
    <recommendedName>
        <fullName evidence="2">non-specific serine/threonine protein kinase</fullName>
        <ecNumber evidence="2">2.7.11.1</ecNumber>
    </recommendedName>
</protein>
<evidence type="ECO:0000259" key="15">
    <source>
        <dbReference type="PROSITE" id="PS50011"/>
    </source>
</evidence>
<dbReference type="Proteomes" id="UP000078560">
    <property type="component" value="Unassembled WGS sequence"/>
</dbReference>
<keyword evidence="5" id="KW-0479">Metal-binding</keyword>
<dbReference type="Gene3D" id="1.10.510.10">
    <property type="entry name" value="Transferase(Phosphotransferase) domain 1"/>
    <property type="match status" value="1"/>
</dbReference>
<dbReference type="GO" id="GO:0005509">
    <property type="term" value="F:calcium ion binding"/>
    <property type="evidence" value="ECO:0007669"/>
    <property type="project" value="InterPro"/>
</dbReference>
<feature type="compositionally biased region" description="Basic residues" evidence="14">
    <location>
        <begin position="27"/>
        <end position="37"/>
    </location>
</feature>
<evidence type="ECO:0000256" key="6">
    <source>
        <dbReference type="ARBA" id="ARBA00022737"/>
    </source>
</evidence>
<keyword evidence="4" id="KW-0808">Transferase</keyword>
<feature type="compositionally biased region" description="Basic and acidic residues" evidence="14">
    <location>
        <begin position="38"/>
        <end position="48"/>
    </location>
</feature>
<dbReference type="FunFam" id="3.30.200.20:FF:000315">
    <property type="entry name" value="Calcium-dependent protein kinase 3"/>
    <property type="match status" value="1"/>
</dbReference>
<name>A0A1A8VSX1_PLAOA</name>
<accession>A0A1A8VSX1</accession>
<keyword evidence="9" id="KW-0106">Calcium</keyword>
<comment type="catalytic activity">
    <reaction evidence="12">
        <text>L-threonyl-[protein] + ATP = O-phospho-L-threonyl-[protein] + ADP + H(+)</text>
        <dbReference type="Rhea" id="RHEA:46608"/>
        <dbReference type="Rhea" id="RHEA-COMP:11060"/>
        <dbReference type="Rhea" id="RHEA-COMP:11605"/>
        <dbReference type="ChEBI" id="CHEBI:15378"/>
        <dbReference type="ChEBI" id="CHEBI:30013"/>
        <dbReference type="ChEBI" id="CHEBI:30616"/>
        <dbReference type="ChEBI" id="CHEBI:61977"/>
        <dbReference type="ChEBI" id="CHEBI:456216"/>
        <dbReference type="EC" id="2.7.11.1"/>
    </reaction>
</comment>
<keyword evidence="3" id="KW-0723">Serine/threonine-protein kinase</keyword>
<dbReference type="PROSITE" id="PS00108">
    <property type="entry name" value="PROTEIN_KINASE_ST"/>
    <property type="match status" value="1"/>
</dbReference>
<evidence type="ECO:0000256" key="14">
    <source>
        <dbReference type="SAM" id="MobiDB-lite"/>
    </source>
</evidence>
<feature type="compositionally biased region" description="Acidic residues" evidence="14">
    <location>
        <begin position="254"/>
        <end position="271"/>
    </location>
</feature>
<proteinExistence type="inferred from homology"/>
<feature type="domain" description="EF-hand" evidence="16">
    <location>
        <begin position="1489"/>
        <end position="1524"/>
    </location>
</feature>
<dbReference type="InterPro" id="IPR011009">
    <property type="entry name" value="Kinase-like_dom_sf"/>
</dbReference>
<dbReference type="Pfam" id="PF13202">
    <property type="entry name" value="EF-hand_5"/>
    <property type="match status" value="1"/>
</dbReference>
<feature type="domain" description="EF-hand" evidence="16">
    <location>
        <begin position="1420"/>
        <end position="1455"/>
    </location>
</feature>
<dbReference type="SMART" id="SM00220">
    <property type="entry name" value="S_TKc"/>
    <property type="match status" value="1"/>
</dbReference>
<dbReference type="InterPro" id="IPR050205">
    <property type="entry name" value="CDPK_Ser/Thr_kinases"/>
</dbReference>
<keyword evidence="7" id="KW-0547">Nucleotide-binding</keyword>
<evidence type="ECO:0000313" key="17">
    <source>
        <dbReference type="EMBL" id="SBS83625.1"/>
    </source>
</evidence>
<dbReference type="SUPFAM" id="SSF56112">
    <property type="entry name" value="Protein kinase-like (PK-like)"/>
    <property type="match status" value="1"/>
</dbReference>
<keyword evidence="8 17" id="KW-0418">Kinase</keyword>
<dbReference type="PROSITE" id="PS50011">
    <property type="entry name" value="PROTEIN_KINASE_DOM"/>
    <property type="match status" value="1"/>
</dbReference>
<dbReference type="PROSITE" id="PS00018">
    <property type="entry name" value="EF_HAND_1"/>
    <property type="match status" value="3"/>
</dbReference>
<feature type="compositionally biased region" description="Basic and acidic residues" evidence="14">
    <location>
        <begin position="830"/>
        <end position="841"/>
    </location>
</feature>
<evidence type="ECO:0000256" key="9">
    <source>
        <dbReference type="ARBA" id="ARBA00022837"/>
    </source>
</evidence>
<dbReference type="InterPro" id="IPR002048">
    <property type="entry name" value="EF_hand_dom"/>
</dbReference>
<organism evidence="17 18">
    <name type="scientific">Plasmodium ovale curtisi</name>
    <dbReference type="NCBI Taxonomy" id="864141"/>
    <lineage>
        <taxon>Eukaryota</taxon>
        <taxon>Sar</taxon>
        <taxon>Alveolata</taxon>
        <taxon>Apicomplexa</taxon>
        <taxon>Aconoidasida</taxon>
        <taxon>Haemosporida</taxon>
        <taxon>Plasmodiidae</taxon>
        <taxon>Plasmodium</taxon>
        <taxon>Plasmodium (Plasmodium)</taxon>
    </lineage>
</organism>
<dbReference type="Pfam" id="PF00069">
    <property type="entry name" value="Pkinase"/>
    <property type="match status" value="1"/>
</dbReference>
<dbReference type="PANTHER" id="PTHR24349">
    <property type="entry name" value="SERINE/THREONINE-PROTEIN KINASE"/>
    <property type="match status" value="1"/>
</dbReference>
<feature type="compositionally biased region" description="Basic and acidic residues" evidence="14">
    <location>
        <begin position="804"/>
        <end position="816"/>
    </location>
</feature>
<dbReference type="InterPro" id="IPR018247">
    <property type="entry name" value="EF_Hand_1_Ca_BS"/>
</dbReference>
<evidence type="ECO:0000259" key="16">
    <source>
        <dbReference type="PROSITE" id="PS50222"/>
    </source>
</evidence>
<dbReference type="SUPFAM" id="SSF47473">
    <property type="entry name" value="EF-hand"/>
    <property type="match status" value="2"/>
</dbReference>
<feature type="region of interest" description="Disordered" evidence="14">
    <location>
        <begin position="14"/>
        <end position="55"/>
    </location>
</feature>
<sequence>MVLEILKNNYERKQEYYYTKKIQNNTSKHKKKKKKKKTSEGESEKGYRNIESGNNEDSYNICELYKNMSKNSNRTKVDFSSSNINKKGYPKKNSKEFYRNSKENIPYGVNENEIFTEDIFENDNFENDNFEDDNFVEDENMDYKTYNSYTNPDFKLFSKYSSENIKNRIIQSNKKRNEQEGFYKKYKYNNERFKKDTNEHDSDIIRFLNNNKKSIEQYKKMDSRYQEKGVYQYAQNNPYGNGNYKSDSDRAEENGDYEGEEADVDDDEEADVVQGEESNGEDGYVNYYEHEDGDENEKDGRITKKKGFGKVDAVRQRRSYEDEDEYEEDDTDAEREAEEVYDEEEGEEVEEKTYEEEEPNRGDIIRQNTNRHVADQHKYESNFAFKRETKENANFAKREDIYFEKEIMSNGMEDDKGIFTAYNIPYGSGKNKNYVEKILNCKRNNEMENLKNMERGENGEFMKIYINENRYKKNGLIENIELDVKSGNIKNKFQRNTVNMGNANLSVDKYRCNNALKVNDRIIKFKLAGSCSNNEHKNVKYKEEMVNAIEYMNNNASKRNTYEDSNYCIFNRRGEIGHKDIKVSVETVRDINVEDKKKNNIKSFLDKIKHRKNNEYILKKEHSEYEESQKKGKKDKVKMKLTDILHTGTFGQFFHRSKSNLAKSLSPRRKRDNSFDEVLNSHNLEEFNLNDYKHSDINYYAYHHENTILQKPIVDERRDINIKELGKRLDYNSSGDSVIENGTKCANAKVDAHVDVNKRFCNPINIEKTSNPNNDIKYDERMNTQDKVKLENFAHILNDKKSVKNEDRNKIKDKNEQFYQNSAENSSGSRKGDKSDHKGSDVVRMNFTGVKTFTDNRYYYPGKSETNSDANSKWMNTKGNVSPFYQKLDNKSTCKREKGILGAANAQRKKESVQKLRNKEEEIDVHIDQTLSRKMIENNELKKRNENDEEFIVTPFYIKSKIDKVLKNSEIFERSARATFQQFDVKNKNFLHFSEIESLIQKLCYNLELPPVDSNKRETCAGLAYACAGVCSLTQACICVYMHEERWAKESLPVFPYHKPAYTQKILSIVYKDYDSSKNNSMNYTDFRQMYWDLLKQIKKKYYPTKNFKIKRNCFISRKKLGGYDYSTIYNYLSFKKILGCGAFGEVHLVEDNICKLFKVVKILKKKSMKNIKINEEINVLIYLDHPNIIKIFDVYENVDCTYIVMELCEGGELMNKIKNSQNFNEGYVKNIMFQILCAIAYMHSNNIAHKDLKPENILFKTKNDDIVKIIDFGLAELINKSEGVSKTAAGTVLYMAPEVFKKNFTIKCDIWSAGVIMFFLLTKSLPFFGNTYEEVKHSVFKDEPDYKRLKENVSQPALHILKLMLEKDYNRRPMAAVGYFDPVEISSSTLNNIKSYMKHSNIRNIIVNIMAHELSVINSNVKYINELFFKMDTNHNGSLSHREVYNVLSNAGIKKWDINRIVQALDINDRGSITYTEFIAGCYRWKNIEPTFLKAAFNKIDKDEDGYISKSDIVTLVHDKDIDSNDIDNFFFSVYTVKSGRTRDQRTNKISFEDFKNYLLSTF</sequence>
<dbReference type="InterPro" id="IPR000719">
    <property type="entry name" value="Prot_kinase_dom"/>
</dbReference>
<evidence type="ECO:0000256" key="12">
    <source>
        <dbReference type="ARBA" id="ARBA00047899"/>
    </source>
</evidence>
<feature type="domain" description="Protein kinase" evidence="15">
    <location>
        <begin position="1133"/>
        <end position="1385"/>
    </location>
</feature>